<protein>
    <submittedName>
        <fullName evidence="2">Uncharacterized protein</fullName>
    </submittedName>
</protein>
<keyword evidence="1" id="KW-0175">Coiled coil</keyword>
<dbReference type="RefSeq" id="WP_082853498.1">
    <property type="nucleotide sequence ID" value="NZ_LITQ01000008.1"/>
</dbReference>
<keyword evidence="5" id="KW-1185">Reference proteome</keyword>
<dbReference type="EMBL" id="LROR01000032">
    <property type="protein sequence ID" value="OBR96629.1"/>
    <property type="molecule type" value="Genomic_DNA"/>
</dbReference>
<organism evidence="2 4">
    <name type="scientific">Clostridium coskatii</name>
    <dbReference type="NCBI Taxonomy" id="1705578"/>
    <lineage>
        <taxon>Bacteria</taxon>
        <taxon>Bacillati</taxon>
        <taxon>Bacillota</taxon>
        <taxon>Clostridia</taxon>
        <taxon>Eubacteriales</taxon>
        <taxon>Clostridiaceae</taxon>
        <taxon>Clostridium</taxon>
    </lineage>
</organism>
<dbReference type="Proteomes" id="UP000077384">
    <property type="component" value="Unassembled WGS sequence"/>
</dbReference>
<feature type="coiled-coil region" evidence="1">
    <location>
        <begin position="143"/>
        <end position="170"/>
    </location>
</feature>
<evidence type="ECO:0000256" key="1">
    <source>
        <dbReference type="SAM" id="Coils"/>
    </source>
</evidence>
<dbReference type="EMBL" id="LITQ01000008">
    <property type="protein sequence ID" value="OAA94067.1"/>
    <property type="molecule type" value="Genomic_DNA"/>
</dbReference>
<evidence type="ECO:0000313" key="3">
    <source>
        <dbReference type="EMBL" id="OBR96629.1"/>
    </source>
</evidence>
<proteinExistence type="predicted"/>
<dbReference type="PATRIC" id="fig|1705578.3.peg.3630"/>
<evidence type="ECO:0000313" key="4">
    <source>
        <dbReference type="Proteomes" id="UP000077384"/>
    </source>
</evidence>
<name>A0A166TTC7_9CLOT</name>
<reference evidence="3 5" key="2">
    <citation type="journal article" date="2016" name="Front. Microbiol.">
        <title>Industrial Acetogenic Biocatalysts: A Comparative Metabolic and Genomic Analysis.</title>
        <authorList>
            <person name="Bengelsdorf F."/>
            <person name="Poehlein A."/>
            <person name="Sonja S."/>
            <person name="Erz C."/>
            <person name="Hummel T."/>
            <person name="Hoffmeister S."/>
            <person name="Daniel R."/>
            <person name="Durre P."/>
        </authorList>
    </citation>
    <scope>NUCLEOTIDE SEQUENCE [LARGE SCALE GENOMIC DNA]</scope>
    <source>
        <strain evidence="3 5">PTA-10522</strain>
    </source>
</reference>
<reference evidence="2 4" key="1">
    <citation type="journal article" date="2015" name="Biotechnol. Bioeng.">
        <title>Genome sequence and phenotypic characterization of Caulobacter segnis.</title>
        <authorList>
            <person name="Patel S."/>
            <person name="Fletcher B."/>
            <person name="Scott D.C."/>
            <person name="Ely B."/>
        </authorList>
    </citation>
    <scope>NUCLEOTIDE SEQUENCE [LARGE SCALE GENOMIC DNA]</scope>
    <source>
        <strain evidence="2 4">PS02</strain>
    </source>
</reference>
<evidence type="ECO:0000313" key="2">
    <source>
        <dbReference type="EMBL" id="OAA94067.1"/>
    </source>
</evidence>
<dbReference type="Proteomes" id="UP000093694">
    <property type="component" value="Unassembled WGS sequence"/>
</dbReference>
<gene>
    <name evidence="3" type="ORF">CLCOS_07910</name>
    <name evidence="2" type="ORF">WX73_03637</name>
</gene>
<evidence type="ECO:0000313" key="5">
    <source>
        <dbReference type="Proteomes" id="UP000093694"/>
    </source>
</evidence>
<accession>A0A166TTC7</accession>
<comment type="caution">
    <text evidence="2">The sequence shown here is derived from an EMBL/GenBank/DDBJ whole genome shotgun (WGS) entry which is preliminary data.</text>
</comment>
<dbReference type="AlphaFoldDB" id="A0A166TTC7"/>
<sequence>MDINIITSLVSVMVGGAIGCISPKIKFNKNIEGNINTGLAEADNLISTAKLIAPNSKAVNVIDFIEKRAEKEVQNVEQLAHTGDLQSNEEKFKTAQDGVYNSLELIGIKSDDKWRKVIDDSIQSAVNQLGHKAVPEIEKDKKINELQQQLQVVQARNNQLQQTIAQINASTAQTVIQTQPVQTV</sequence>